<gene>
    <name evidence="2" type="ORF">ACFP81_06715</name>
</gene>
<reference evidence="3" key="1">
    <citation type="journal article" date="2019" name="Int. J. Syst. Evol. Microbiol.">
        <title>The Global Catalogue of Microorganisms (GCM) 10K type strain sequencing project: providing services to taxonomists for standard genome sequencing and annotation.</title>
        <authorList>
            <consortium name="The Broad Institute Genomics Platform"/>
            <consortium name="The Broad Institute Genome Sequencing Center for Infectious Disease"/>
            <person name="Wu L."/>
            <person name="Ma J."/>
        </authorList>
    </citation>
    <scope>NUCLEOTIDE SEQUENCE [LARGE SCALE GENOMIC DNA]</scope>
    <source>
        <strain evidence="3">CGMCC 1.15772</strain>
    </source>
</reference>
<sequence>MLDVVVFDLETTGLSPQKDGIVEIGAMRIVGGQLSTDTFQSLVRPRSVKGEQLSIPWPAQRVHGITDAMVAQAPEIAEVLPAFLEWAGDSAVVAHNVGFDSGFVRAAALAQQLRWAPRQEFCTVKLSRRVFPAERAHNLDALAGRLGLSFAEGGRHRSLGDVEVTAQAYLQLRERLGGRL</sequence>
<organism evidence="2 3">
    <name type="scientific">Deinococcus lacus</name>
    <dbReference type="NCBI Taxonomy" id="392561"/>
    <lineage>
        <taxon>Bacteria</taxon>
        <taxon>Thermotogati</taxon>
        <taxon>Deinococcota</taxon>
        <taxon>Deinococci</taxon>
        <taxon>Deinococcales</taxon>
        <taxon>Deinococcaceae</taxon>
        <taxon>Deinococcus</taxon>
    </lineage>
</organism>
<evidence type="ECO:0000313" key="2">
    <source>
        <dbReference type="EMBL" id="MFC6591735.1"/>
    </source>
</evidence>
<name>A0ABW1YBP2_9DEIO</name>
<protein>
    <submittedName>
        <fullName evidence="2">PolC-type DNA polymerase III</fullName>
    </submittedName>
</protein>
<dbReference type="Gene3D" id="3.30.420.10">
    <property type="entry name" value="Ribonuclease H-like superfamily/Ribonuclease H"/>
    <property type="match status" value="1"/>
</dbReference>
<dbReference type="InterPro" id="IPR013520">
    <property type="entry name" value="Ribonucl_H"/>
</dbReference>
<dbReference type="EMBL" id="JBHSWD010000001">
    <property type="protein sequence ID" value="MFC6591735.1"/>
    <property type="molecule type" value="Genomic_DNA"/>
</dbReference>
<comment type="caution">
    <text evidence="2">The sequence shown here is derived from an EMBL/GenBank/DDBJ whole genome shotgun (WGS) entry which is preliminary data.</text>
</comment>
<dbReference type="InterPro" id="IPR006054">
    <property type="entry name" value="DnaQ"/>
</dbReference>
<dbReference type="NCBIfam" id="TIGR00573">
    <property type="entry name" value="dnaq"/>
    <property type="match status" value="1"/>
</dbReference>
<evidence type="ECO:0000313" key="3">
    <source>
        <dbReference type="Proteomes" id="UP001596297"/>
    </source>
</evidence>
<evidence type="ECO:0000259" key="1">
    <source>
        <dbReference type="SMART" id="SM00479"/>
    </source>
</evidence>
<dbReference type="SUPFAM" id="SSF53098">
    <property type="entry name" value="Ribonuclease H-like"/>
    <property type="match status" value="1"/>
</dbReference>
<dbReference type="CDD" id="cd06127">
    <property type="entry name" value="DEDDh"/>
    <property type="match status" value="1"/>
</dbReference>
<dbReference type="Proteomes" id="UP001596297">
    <property type="component" value="Unassembled WGS sequence"/>
</dbReference>
<accession>A0ABW1YBP2</accession>
<feature type="domain" description="Exonuclease" evidence="1">
    <location>
        <begin position="3"/>
        <end position="178"/>
    </location>
</feature>
<dbReference type="RefSeq" id="WP_380082743.1">
    <property type="nucleotide sequence ID" value="NZ_JBHSWD010000001.1"/>
</dbReference>
<proteinExistence type="predicted"/>
<dbReference type="Pfam" id="PF00929">
    <property type="entry name" value="RNase_T"/>
    <property type="match status" value="1"/>
</dbReference>
<dbReference type="SMART" id="SM00479">
    <property type="entry name" value="EXOIII"/>
    <property type="match status" value="1"/>
</dbReference>
<dbReference type="PANTHER" id="PTHR30231:SF41">
    <property type="entry name" value="DNA POLYMERASE III SUBUNIT EPSILON"/>
    <property type="match status" value="1"/>
</dbReference>
<dbReference type="PANTHER" id="PTHR30231">
    <property type="entry name" value="DNA POLYMERASE III SUBUNIT EPSILON"/>
    <property type="match status" value="1"/>
</dbReference>
<dbReference type="InterPro" id="IPR012337">
    <property type="entry name" value="RNaseH-like_sf"/>
</dbReference>
<keyword evidence="3" id="KW-1185">Reference proteome</keyword>
<dbReference type="InterPro" id="IPR036397">
    <property type="entry name" value="RNaseH_sf"/>
</dbReference>